<dbReference type="PANTHER" id="PTHR45786">
    <property type="entry name" value="DNA BINDING PROTEIN-LIKE"/>
    <property type="match status" value="1"/>
</dbReference>
<feature type="compositionally biased region" description="Polar residues" evidence="1">
    <location>
        <begin position="124"/>
        <end position="143"/>
    </location>
</feature>
<dbReference type="EMBL" id="PKPP01013837">
    <property type="protein sequence ID" value="PWA40377.1"/>
    <property type="molecule type" value="Genomic_DNA"/>
</dbReference>
<evidence type="ECO:0000256" key="1">
    <source>
        <dbReference type="SAM" id="MobiDB-lite"/>
    </source>
</evidence>
<dbReference type="GO" id="GO:0004386">
    <property type="term" value="F:helicase activity"/>
    <property type="evidence" value="ECO:0007669"/>
    <property type="project" value="UniProtKB-KW"/>
</dbReference>
<sequence>MKQKRIPSSENIENRSPQKLPQNNAPIIHAPLGCQTHDVTADLHCPELQGLQCLGATGDGSAKDLFEGQNPNITKREMDFHYGGDTEVVCTPPANFFSELSLHENCSGKCLEMARNEMVDGVTKGSSVYNSQSSNQAATTNKEPNGCIDEGAMRDHPLISNLVPLPGGVGVGNDDQVGVAAHVCHETRSEKRKRCTDEVSTRCRKDISSDDGVRIVGQPSDSHTSQNVAQPPKRNRHTGQASTSCVDHRSANISEASPSYAFSVTEPSSSHVIENATQPRKRSRRAGQASTGRANNITEPSTSYAAPVTKTASSHVTQNATQPRKRSRRAGQVSTGRPNNITEASTSYAALVTETASSHVTQNTSPAYDDLGDCTECCNYCNAAFWRGERLADIPPLDPEVFQGLIHFLDAHNDLVQIFRTARDKCSQADVPEFKVRLYSGEGPRGYELPSSNTLGEIVFDRGPESESNYDVVLEYRDGLVKRISKIHKSYMSLQFPLIFIYATPPGALTLIHEEALKKTKQENTSQETNTKTVKRALFEEQPSQSKQQKGHTTITTIFEYNILQTHLRQAQSHLY</sequence>
<keyword evidence="2" id="KW-0378">Hydrolase</keyword>
<organism evidence="2 3">
    <name type="scientific">Artemisia annua</name>
    <name type="common">Sweet wormwood</name>
    <dbReference type="NCBI Taxonomy" id="35608"/>
    <lineage>
        <taxon>Eukaryota</taxon>
        <taxon>Viridiplantae</taxon>
        <taxon>Streptophyta</taxon>
        <taxon>Embryophyta</taxon>
        <taxon>Tracheophyta</taxon>
        <taxon>Spermatophyta</taxon>
        <taxon>Magnoliopsida</taxon>
        <taxon>eudicotyledons</taxon>
        <taxon>Gunneridae</taxon>
        <taxon>Pentapetalae</taxon>
        <taxon>asterids</taxon>
        <taxon>campanulids</taxon>
        <taxon>Asterales</taxon>
        <taxon>Asteraceae</taxon>
        <taxon>Asteroideae</taxon>
        <taxon>Anthemideae</taxon>
        <taxon>Artemisiinae</taxon>
        <taxon>Artemisia</taxon>
    </lineage>
</organism>
<feature type="region of interest" description="Disordered" evidence="1">
    <location>
        <begin position="124"/>
        <end position="150"/>
    </location>
</feature>
<proteinExistence type="predicted"/>
<dbReference type="AlphaFoldDB" id="A0A2U1KUH2"/>
<feature type="compositionally biased region" description="Polar residues" evidence="1">
    <location>
        <begin position="219"/>
        <end position="229"/>
    </location>
</feature>
<keyword evidence="2" id="KW-0067">ATP-binding</keyword>
<feature type="region of interest" description="Disordered" evidence="1">
    <location>
        <begin position="260"/>
        <end position="342"/>
    </location>
</feature>
<feature type="compositionally biased region" description="Polar residues" evidence="1">
    <location>
        <begin position="332"/>
        <end position="342"/>
    </location>
</feature>
<gene>
    <name evidence="2" type="ORF">CTI12_AA563130</name>
</gene>
<dbReference type="Proteomes" id="UP000245207">
    <property type="component" value="Unassembled WGS sequence"/>
</dbReference>
<evidence type="ECO:0000313" key="2">
    <source>
        <dbReference type="EMBL" id="PWA40377.1"/>
    </source>
</evidence>
<feature type="compositionally biased region" description="Polar residues" evidence="1">
    <location>
        <begin position="260"/>
        <end position="278"/>
    </location>
</feature>
<keyword evidence="2" id="KW-0547">Nucleotide-binding</keyword>
<keyword evidence="2" id="KW-0347">Helicase</keyword>
<keyword evidence="3" id="KW-1185">Reference proteome</keyword>
<protein>
    <submittedName>
        <fullName evidence="2">Helitron helicase-like domain-containing protein</fullName>
    </submittedName>
</protein>
<dbReference type="PANTHER" id="PTHR45786:SF74">
    <property type="entry name" value="ATP-DEPENDENT DNA HELICASE"/>
    <property type="match status" value="1"/>
</dbReference>
<reference evidence="2 3" key="1">
    <citation type="journal article" date="2018" name="Mol. Plant">
        <title>The genome of Artemisia annua provides insight into the evolution of Asteraceae family and artemisinin biosynthesis.</title>
        <authorList>
            <person name="Shen Q."/>
            <person name="Zhang L."/>
            <person name="Liao Z."/>
            <person name="Wang S."/>
            <person name="Yan T."/>
            <person name="Shi P."/>
            <person name="Liu M."/>
            <person name="Fu X."/>
            <person name="Pan Q."/>
            <person name="Wang Y."/>
            <person name="Lv Z."/>
            <person name="Lu X."/>
            <person name="Zhang F."/>
            <person name="Jiang W."/>
            <person name="Ma Y."/>
            <person name="Chen M."/>
            <person name="Hao X."/>
            <person name="Li L."/>
            <person name="Tang Y."/>
            <person name="Lv G."/>
            <person name="Zhou Y."/>
            <person name="Sun X."/>
            <person name="Brodelius P.E."/>
            <person name="Rose J.K.C."/>
            <person name="Tang K."/>
        </authorList>
    </citation>
    <scope>NUCLEOTIDE SEQUENCE [LARGE SCALE GENOMIC DNA]</scope>
    <source>
        <strain evidence="3">cv. Huhao1</strain>
        <tissue evidence="2">Leaf</tissue>
    </source>
</reference>
<feature type="region of interest" description="Disordered" evidence="1">
    <location>
        <begin position="1"/>
        <end position="24"/>
    </location>
</feature>
<evidence type="ECO:0000313" key="3">
    <source>
        <dbReference type="Proteomes" id="UP000245207"/>
    </source>
</evidence>
<accession>A0A2U1KUH2</accession>
<comment type="caution">
    <text evidence="2">The sequence shown here is derived from an EMBL/GenBank/DDBJ whole genome shotgun (WGS) entry which is preliminary data.</text>
</comment>
<name>A0A2U1KUH2_ARTAN</name>
<dbReference type="OrthoDB" id="6437323at2759"/>
<feature type="region of interest" description="Disordered" evidence="1">
    <location>
        <begin position="210"/>
        <end position="246"/>
    </location>
</feature>
<feature type="compositionally biased region" description="Polar residues" evidence="1">
    <location>
        <begin position="288"/>
        <end position="322"/>
    </location>
</feature>